<name>A0ABR4LD00_9EURO</name>
<dbReference type="RefSeq" id="XP_070906094.1">
    <property type="nucleotide sequence ID" value="XM_071036580.1"/>
</dbReference>
<sequence>MDNLHGHGSSERTTLPQGDTHALSVSLPTWADVAQYVGTQPPGPRWSSVAHDDGVATRLCQGINPLIERVNERLANGKDRICHCLLFTNRDGASRFLRAWGNEQDQLWRGKIETVAFAPPKNAECSDETRRWASFCALLFNGSSSTNPDKAMLVWREHGDFISSRHADACLERLDYLASKSENAEYATAPARRSCGLEKISFGDSK</sequence>
<dbReference type="PANTHER" id="PTHR42699:SF1">
    <property type="entry name" value="CYSTATHIONINE GAMMA-SYNTHASE-RELATED"/>
    <property type="match status" value="1"/>
</dbReference>
<dbReference type="EMBL" id="JBFXLR010000001">
    <property type="protein sequence ID" value="KAL2862004.1"/>
    <property type="molecule type" value="Genomic_DNA"/>
</dbReference>
<gene>
    <name evidence="1" type="ORF">BJX68DRAFT_14622</name>
</gene>
<keyword evidence="2" id="KW-1185">Reference proteome</keyword>
<reference evidence="1 2" key="1">
    <citation type="submission" date="2024-07" db="EMBL/GenBank/DDBJ databases">
        <title>Section-level genome sequencing and comparative genomics of Aspergillus sections Usti and Cavernicolus.</title>
        <authorList>
            <consortium name="Lawrence Berkeley National Laboratory"/>
            <person name="Nybo J.L."/>
            <person name="Vesth T.C."/>
            <person name="Theobald S."/>
            <person name="Frisvad J.C."/>
            <person name="Larsen T.O."/>
            <person name="Kjaerboelling I."/>
            <person name="Rothschild-Mancinelli K."/>
            <person name="Lyhne E.K."/>
            <person name="Kogle M.E."/>
            <person name="Barry K."/>
            <person name="Clum A."/>
            <person name="Na H."/>
            <person name="Ledsgaard L."/>
            <person name="Lin J."/>
            <person name="Lipzen A."/>
            <person name="Kuo A."/>
            <person name="Riley R."/>
            <person name="Mondo S."/>
            <person name="LaButti K."/>
            <person name="Haridas S."/>
            <person name="Pangalinan J."/>
            <person name="Salamov A.A."/>
            <person name="Simmons B.A."/>
            <person name="Magnuson J.K."/>
            <person name="Chen J."/>
            <person name="Drula E."/>
            <person name="Henrissat B."/>
            <person name="Wiebenga A."/>
            <person name="Lubbers R.J."/>
            <person name="Gomes A.C."/>
            <person name="Macurrencykelacurrency M.R."/>
            <person name="Stajich J."/>
            <person name="Grigoriev I.V."/>
            <person name="Mortensen U.H."/>
            <person name="De vries R.P."/>
            <person name="Baker S.E."/>
            <person name="Andersen M.R."/>
        </authorList>
    </citation>
    <scope>NUCLEOTIDE SEQUENCE [LARGE SCALE GENOMIC DNA]</scope>
    <source>
        <strain evidence="1 2">CBS 756.74</strain>
    </source>
</reference>
<proteinExistence type="predicted"/>
<dbReference type="PANTHER" id="PTHR42699">
    <property type="match status" value="1"/>
</dbReference>
<evidence type="ECO:0000313" key="2">
    <source>
        <dbReference type="Proteomes" id="UP001610444"/>
    </source>
</evidence>
<organism evidence="1 2">
    <name type="scientific">Aspergillus pseudodeflectus</name>
    <dbReference type="NCBI Taxonomy" id="176178"/>
    <lineage>
        <taxon>Eukaryota</taxon>
        <taxon>Fungi</taxon>
        <taxon>Dikarya</taxon>
        <taxon>Ascomycota</taxon>
        <taxon>Pezizomycotina</taxon>
        <taxon>Eurotiomycetes</taxon>
        <taxon>Eurotiomycetidae</taxon>
        <taxon>Eurotiales</taxon>
        <taxon>Aspergillaceae</taxon>
        <taxon>Aspergillus</taxon>
        <taxon>Aspergillus subgen. Nidulantes</taxon>
    </lineage>
</organism>
<dbReference type="InterPro" id="IPR051750">
    <property type="entry name" value="Trans-sulfuration_enzymes"/>
</dbReference>
<comment type="caution">
    <text evidence="1">The sequence shown here is derived from an EMBL/GenBank/DDBJ whole genome shotgun (WGS) entry which is preliminary data.</text>
</comment>
<accession>A0ABR4LD00</accession>
<dbReference type="Proteomes" id="UP001610444">
    <property type="component" value="Unassembled WGS sequence"/>
</dbReference>
<dbReference type="GeneID" id="98151744"/>
<protein>
    <submittedName>
        <fullName evidence="1">Uncharacterized protein</fullName>
    </submittedName>
</protein>
<evidence type="ECO:0000313" key="1">
    <source>
        <dbReference type="EMBL" id="KAL2862004.1"/>
    </source>
</evidence>